<dbReference type="HAMAP" id="MF_00845">
    <property type="entry name" value="TetX_monooxygenase"/>
    <property type="match status" value="1"/>
</dbReference>
<sequence length="390" mass="40584">MTSPTPTAPLTPTTPTTPVTIIGAGLGGLTLARVLHLHGIPVTVYEAEASPGARTQGGMLDIHDRSGQLALKAAGLYDAFTGLVHEGGEATRMLDSQGRVLLDQPDDGLGRRPEIPRGALRRLLLDSLPAGAVVWGRKVTGTRPLGGGRYEVAFADGEVVETGLLVGADGAWSRVRPLLSEAKPQYVGAVFVETYLFDADRRHPAGAEAVGGGSMLALAPGKGIVAHREPEGVLHTYVQLARDRAWVDALDFAADGSAAVRRVAGEFAGWAPELTALLTDGETAPVARVLHALPDEHRWDRVPGVTLLGDAAHLMPPSGEGANLAMLDAAELGEALAAHPGDVEAALAVYEAGLFPRSARAAADAAELLDLCLGDRAPYGLIEMFTADEG</sequence>
<evidence type="ECO:0000259" key="6">
    <source>
        <dbReference type="Pfam" id="PF01494"/>
    </source>
</evidence>
<keyword evidence="8" id="KW-1185">Reference proteome</keyword>
<comment type="subcellular location">
    <subcellularLocation>
        <location evidence="5">Cytoplasm</location>
    </subcellularLocation>
</comment>
<evidence type="ECO:0000256" key="1">
    <source>
        <dbReference type="ARBA" id="ARBA00022630"/>
    </source>
</evidence>
<dbReference type="PANTHER" id="PTHR46972">
    <property type="entry name" value="MONOOXYGENASE ASQM-RELATED"/>
    <property type="match status" value="1"/>
</dbReference>
<evidence type="ECO:0000256" key="4">
    <source>
        <dbReference type="ARBA" id="ARBA00023033"/>
    </source>
</evidence>
<feature type="domain" description="FAD-binding" evidence="6">
    <location>
        <begin position="17"/>
        <end position="340"/>
    </location>
</feature>
<name>A0ABX7EF58_9ACTN</name>
<comment type="function">
    <text evidence="5">An FAD-requiring monooxygenase active on some tetracycline antibiotic derivatives, which leads to their inactivation. Hydroxylates carbon 11a of tetracycline and some analogs.</text>
</comment>
<reference evidence="7 8" key="1">
    <citation type="submission" date="2020-03" db="EMBL/GenBank/DDBJ databases">
        <title>Genome mining and metabolic profiling illuminate the polycyclic tetramate macrolactams from Streptomyces koyangensis SCSIO 5802.</title>
        <authorList>
            <person name="Ding W."/>
        </authorList>
    </citation>
    <scope>NUCLEOTIDE SEQUENCE [LARGE SCALE GENOMIC DNA]</scope>
    <source>
        <strain evidence="7 8">SCSIO 5802</strain>
    </source>
</reference>
<comment type="domain">
    <text evidence="5">Consists of an N-terminal FAD-binding domain with a Rossman fold and a C-terminal substrate-binding domain.</text>
</comment>
<proteinExistence type="inferred from homology"/>
<comment type="catalytic activity">
    <reaction evidence="5">
        <text>a tetracycline + NADPH + O2 + H(+) = an 11a-hydroxytetracycline + NADP(+) + H2O</text>
        <dbReference type="Rhea" id="RHEA:61444"/>
        <dbReference type="ChEBI" id="CHEBI:15377"/>
        <dbReference type="ChEBI" id="CHEBI:15378"/>
        <dbReference type="ChEBI" id="CHEBI:15379"/>
        <dbReference type="ChEBI" id="CHEBI:57783"/>
        <dbReference type="ChEBI" id="CHEBI:58349"/>
        <dbReference type="ChEBI" id="CHEBI:144644"/>
        <dbReference type="ChEBI" id="CHEBI:144645"/>
    </reaction>
</comment>
<evidence type="ECO:0000256" key="3">
    <source>
        <dbReference type="ARBA" id="ARBA00023002"/>
    </source>
</evidence>
<comment type="cofactor">
    <cofactor evidence="5">
        <name>FAD</name>
        <dbReference type="ChEBI" id="CHEBI:57692"/>
    </cofactor>
</comment>
<dbReference type="EMBL" id="CP049945">
    <property type="protein sequence ID" value="QRF02416.1"/>
    <property type="molecule type" value="Genomic_DNA"/>
</dbReference>
<feature type="binding site" evidence="5">
    <location>
        <position position="54"/>
    </location>
    <ligand>
        <name>NADPH</name>
        <dbReference type="ChEBI" id="CHEBI:57783"/>
    </ligand>
</feature>
<dbReference type="EC" id="1.14.13.-" evidence="5"/>
<organism evidence="7 8">
    <name type="scientific">Streptomyces koyangensis</name>
    <dbReference type="NCBI Taxonomy" id="188770"/>
    <lineage>
        <taxon>Bacteria</taxon>
        <taxon>Bacillati</taxon>
        <taxon>Actinomycetota</taxon>
        <taxon>Actinomycetes</taxon>
        <taxon>Kitasatosporales</taxon>
        <taxon>Streptomycetaceae</taxon>
        <taxon>Streptomyces</taxon>
        <taxon>Streptomyces aurantiacus group</taxon>
    </lineage>
</organism>
<dbReference type="PANTHER" id="PTHR46972:SF1">
    <property type="entry name" value="FAD DEPENDENT OXIDOREDUCTASE DOMAIN-CONTAINING PROTEIN"/>
    <property type="match status" value="1"/>
</dbReference>
<keyword evidence="5" id="KW-0963">Cytoplasm</keyword>
<feature type="binding site" evidence="5">
    <location>
        <position position="310"/>
    </location>
    <ligand>
        <name>FAD</name>
        <dbReference type="ChEBI" id="CHEBI:57692"/>
    </ligand>
</feature>
<keyword evidence="2 5" id="KW-0274">FAD</keyword>
<dbReference type="InterPro" id="IPR002938">
    <property type="entry name" value="FAD-bd"/>
</dbReference>
<evidence type="ECO:0000313" key="8">
    <source>
        <dbReference type="Proteomes" id="UP000596311"/>
    </source>
</evidence>
<dbReference type="InterPro" id="IPR043683">
    <property type="entry name" value="TetX_monooxygenase"/>
</dbReference>
<keyword evidence="4 5" id="KW-0503">Monooxygenase</keyword>
<keyword evidence="3 5" id="KW-0560">Oxidoreductase</keyword>
<comment type="similarity">
    <text evidence="5">Belongs to the aromatic-ring hydroxylase family. TetX subfamily.</text>
</comment>
<protein>
    <recommendedName>
        <fullName evidence="5">Flavin-dependent monooxygenase</fullName>
    </recommendedName>
    <alternativeName>
        <fullName evidence="5">TetX monooxygenase</fullName>
        <shortName evidence="5">TetX</shortName>
        <ecNumber evidence="5">1.14.13.-</ecNumber>
    </alternativeName>
</protein>
<dbReference type="SUPFAM" id="SSF51905">
    <property type="entry name" value="FAD/NAD(P)-binding domain"/>
    <property type="match status" value="1"/>
</dbReference>
<dbReference type="Proteomes" id="UP000596311">
    <property type="component" value="Chromosome"/>
</dbReference>
<accession>A0ABX7EF58</accession>
<comment type="subunit">
    <text evidence="5">Monomer.</text>
</comment>
<dbReference type="InterPro" id="IPR036188">
    <property type="entry name" value="FAD/NAD-bd_sf"/>
</dbReference>
<keyword evidence="5" id="KW-0521">NADP</keyword>
<evidence type="ECO:0000313" key="7">
    <source>
        <dbReference type="EMBL" id="QRF02416.1"/>
    </source>
</evidence>
<feature type="binding site" evidence="5">
    <location>
        <position position="61"/>
    </location>
    <ligand>
        <name>FAD</name>
        <dbReference type="ChEBI" id="CHEBI:57692"/>
    </ligand>
</feature>
<evidence type="ECO:0000256" key="5">
    <source>
        <dbReference type="HAMAP-Rule" id="MF_00845"/>
    </source>
</evidence>
<dbReference type="Pfam" id="PF01494">
    <property type="entry name" value="FAD_binding_3"/>
    <property type="match status" value="1"/>
</dbReference>
<evidence type="ECO:0000256" key="2">
    <source>
        <dbReference type="ARBA" id="ARBA00022827"/>
    </source>
</evidence>
<dbReference type="GO" id="GO:0004497">
    <property type="term" value="F:monooxygenase activity"/>
    <property type="evidence" value="ECO:0007669"/>
    <property type="project" value="UniProtKB-KW"/>
</dbReference>
<feature type="binding site" evidence="5">
    <location>
        <position position="117"/>
    </location>
    <ligand>
        <name>FAD</name>
        <dbReference type="ChEBI" id="CHEBI:57692"/>
    </ligand>
</feature>
<dbReference type="RefSeq" id="WP_203214451.1">
    <property type="nucleotide sequence ID" value="NZ_CP049945.1"/>
</dbReference>
<dbReference type="Gene3D" id="3.50.50.60">
    <property type="entry name" value="FAD/NAD(P)-binding domain"/>
    <property type="match status" value="1"/>
</dbReference>
<keyword evidence="1 5" id="KW-0285">Flavoprotein</keyword>
<keyword evidence="5" id="KW-0547">Nucleotide-binding</keyword>
<dbReference type="PRINTS" id="PR00420">
    <property type="entry name" value="RNGMNOXGNASE"/>
</dbReference>
<gene>
    <name evidence="7" type="ORF">G9U55_09560</name>
</gene>